<evidence type="ECO:0000256" key="3">
    <source>
        <dbReference type="ARBA" id="ARBA00022741"/>
    </source>
</evidence>
<dbReference type="Proteomes" id="UP000289738">
    <property type="component" value="Chromosome B07"/>
</dbReference>
<sequence length="647" mass="71968">MFIALIWKFDFAPFMVLIMAILNDGTIMTISKDRVKPSPQTDSWKLMEIFATGIVLGSYLALMTVVFFWLMKDTDFFSFGVRSLRHSPAEMMAALYLQVSITSQALIFVTRWQLLLQYMLTGALQESREWDEIGLVLEAKHPDSLLPTMGSQTTLNLVVKLSESGALEKNGVELIRRSWRLLRRPGLLLRSVERVVGLLTIGKSLRRFARILIPWEFIPVTVAPAQTLTDKEYQRNRDYSIAIIREIGVECGGSNVQFAINPINGEVMVIEMNPRVSRSSALASKATGFLIAKMATKLSLKELVDVENFLMSHNLSDLTNVDFYDVKKRGFSDKQIAFATKSAEMEVRCRRLSLGVTPAYKRVDTCAAEFEANTLYMYSSYDFGCRAMEIVYSNDKLVTYLETAVEVDPEPPVVVIDKYLSNAIEIDVGALTDSHGNMVIGGIMEHIEQAGPEMRSTGEVMGIDSLYNTAFAQAQIASSQKLPTSGIVFLSLNDLTKPHLEKIAKTFVEVGFKTVATSGTALALKSANIPAERVLKMHEGEAKYTWHSYMPLFELSHFLLTGSGNLKLSHSFISSLALKIPEWLSSSLPVYLVASSLQIFSRSSSPAVEAAGPEAGRRCHLLTLSLAISFFPTVSFLCASRSWSPIW</sequence>
<dbReference type="Gene3D" id="3.40.50.1380">
    <property type="entry name" value="Methylglyoxal synthase-like domain"/>
    <property type="match status" value="1"/>
</dbReference>
<evidence type="ECO:0000256" key="5">
    <source>
        <dbReference type="PROSITE-ProRule" id="PRU00409"/>
    </source>
</evidence>
<dbReference type="PANTHER" id="PTHR11405">
    <property type="entry name" value="CARBAMOYLTRANSFERASE FAMILY MEMBER"/>
    <property type="match status" value="1"/>
</dbReference>
<reference evidence="9 10" key="1">
    <citation type="submission" date="2019-01" db="EMBL/GenBank/DDBJ databases">
        <title>Sequencing of cultivated peanut Arachis hypogaea provides insights into genome evolution and oil improvement.</title>
        <authorList>
            <person name="Chen X."/>
        </authorList>
    </citation>
    <scope>NUCLEOTIDE SEQUENCE [LARGE SCALE GENOMIC DNA]</scope>
    <source>
        <strain evidence="10">cv. Fuhuasheng</strain>
        <tissue evidence="9">Leaves</tissue>
    </source>
</reference>
<evidence type="ECO:0000259" key="8">
    <source>
        <dbReference type="PROSITE" id="PS51855"/>
    </source>
</evidence>
<dbReference type="InterPro" id="IPR011761">
    <property type="entry name" value="ATP-grasp"/>
</dbReference>
<evidence type="ECO:0000313" key="9">
    <source>
        <dbReference type="EMBL" id="RYQ98701.1"/>
    </source>
</evidence>
<protein>
    <recommendedName>
        <fullName evidence="11">ATP-grasp domain-containing protein</fullName>
    </recommendedName>
</protein>
<dbReference type="SUPFAM" id="SSF81665">
    <property type="entry name" value="Calcium ATPase, transmembrane domain M"/>
    <property type="match status" value="1"/>
</dbReference>
<feature type="domain" description="MGS-like" evidence="8">
    <location>
        <begin position="480"/>
        <end position="647"/>
    </location>
</feature>
<dbReference type="SUPFAM" id="SSF48108">
    <property type="entry name" value="Carbamoyl phosphate synthetase, large subunit connection domain"/>
    <property type="match status" value="1"/>
</dbReference>
<comment type="caution">
    <text evidence="9">The sequence shown here is derived from an EMBL/GenBank/DDBJ whole genome shotgun (WGS) entry which is preliminary data.</text>
</comment>
<evidence type="ECO:0000313" key="10">
    <source>
        <dbReference type="Proteomes" id="UP000289738"/>
    </source>
</evidence>
<dbReference type="Gene3D" id="3.30.1490.20">
    <property type="entry name" value="ATP-grasp fold, A domain"/>
    <property type="match status" value="1"/>
</dbReference>
<keyword evidence="10" id="KW-1185">Reference proteome</keyword>
<evidence type="ECO:0000256" key="2">
    <source>
        <dbReference type="ARBA" id="ARBA00022737"/>
    </source>
</evidence>
<feature type="domain" description="ATP-grasp" evidence="7">
    <location>
        <begin position="228"/>
        <end position="300"/>
    </location>
</feature>
<dbReference type="Pfam" id="PF02786">
    <property type="entry name" value="CPSase_L_D2"/>
    <property type="match status" value="2"/>
</dbReference>
<dbReference type="InterPro" id="IPR036914">
    <property type="entry name" value="MGS-like_dom_sf"/>
</dbReference>
<feature type="transmembrane region" description="Helical" evidence="6">
    <location>
        <begin position="50"/>
        <end position="71"/>
    </location>
</feature>
<dbReference type="SUPFAM" id="SSF52335">
    <property type="entry name" value="Methylglyoxal synthase-like"/>
    <property type="match status" value="1"/>
</dbReference>
<dbReference type="PROSITE" id="PS51855">
    <property type="entry name" value="MGS"/>
    <property type="match status" value="1"/>
</dbReference>
<dbReference type="InterPro" id="IPR005479">
    <property type="entry name" value="CPAse_ATP-bd"/>
</dbReference>
<evidence type="ECO:0000256" key="6">
    <source>
        <dbReference type="SAM" id="Phobius"/>
    </source>
</evidence>
<dbReference type="PROSITE" id="PS50975">
    <property type="entry name" value="ATP_GRASP"/>
    <property type="match status" value="1"/>
</dbReference>
<evidence type="ECO:0000259" key="7">
    <source>
        <dbReference type="PROSITE" id="PS50975"/>
    </source>
</evidence>
<keyword evidence="2" id="KW-0677">Repeat</keyword>
<dbReference type="Gene3D" id="1.20.1110.10">
    <property type="entry name" value="Calcium-transporting ATPase, transmembrane domain"/>
    <property type="match status" value="1"/>
</dbReference>
<keyword evidence="4 5" id="KW-0067">ATP-binding</keyword>
<dbReference type="Pfam" id="PF02142">
    <property type="entry name" value="MGS"/>
    <property type="match status" value="1"/>
</dbReference>
<accession>A0A444Y9R2</accession>
<gene>
    <name evidence="9" type="ORF">Ahy_B07g086458</name>
</gene>
<dbReference type="PROSITE" id="PS00867">
    <property type="entry name" value="CPSASE_2"/>
    <property type="match status" value="1"/>
</dbReference>
<keyword evidence="3 5" id="KW-0547">Nucleotide-binding</keyword>
<evidence type="ECO:0000256" key="4">
    <source>
        <dbReference type="ARBA" id="ARBA00022840"/>
    </source>
</evidence>
<dbReference type="InterPro" id="IPR036897">
    <property type="entry name" value="CarbamoylP_synth_lsu_oligo_sf"/>
</dbReference>
<feature type="transmembrane region" description="Helical" evidence="6">
    <location>
        <begin position="91"/>
        <end position="109"/>
    </location>
</feature>
<keyword evidence="6" id="KW-0812">Transmembrane</keyword>
<organism evidence="9 10">
    <name type="scientific">Arachis hypogaea</name>
    <name type="common">Peanut</name>
    <dbReference type="NCBI Taxonomy" id="3818"/>
    <lineage>
        <taxon>Eukaryota</taxon>
        <taxon>Viridiplantae</taxon>
        <taxon>Streptophyta</taxon>
        <taxon>Embryophyta</taxon>
        <taxon>Tracheophyta</taxon>
        <taxon>Spermatophyta</taxon>
        <taxon>Magnoliopsida</taxon>
        <taxon>eudicotyledons</taxon>
        <taxon>Gunneridae</taxon>
        <taxon>Pentapetalae</taxon>
        <taxon>rosids</taxon>
        <taxon>fabids</taxon>
        <taxon>Fabales</taxon>
        <taxon>Fabaceae</taxon>
        <taxon>Papilionoideae</taxon>
        <taxon>50 kb inversion clade</taxon>
        <taxon>dalbergioids sensu lato</taxon>
        <taxon>Dalbergieae</taxon>
        <taxon>Pterocarpus clade</taxon>
        <taxon>Arachis</taxon>
    </lineage>
</organism>
<dbReference type="Gene3D" id="3.40.50.20">
    <property type="match status" value="1"/>
</dbReference>
<dbReference type="InterPro" id="IPR013815">
    <property type="entry name" value="ATP_grasp_subdomain_1"/>
</dbReference>
<dbReference type="GO" id="GO:0046872">
    <property type="term" value="F:metal ion binding"/>
    <property type="evidence" value="ECO:0007669"/>
    <property type="project" value="InterPro"/>
</dbReference>
<keyword evidence="6" id="KW-1133">Transmembrane helix</keyword>
<proteinExistence type="predicted"/>
<dbReference type="SMART" id="SM01096">
    <property type="entry name" value="CPSase_L_D3"/>
    <property type="match status" value="1"/>
</dbReference>
<keyword evidence="1" id="KW-0436">Ligase</keyword>
<dbReference type="GO" id="GO:0005737">
    <property type="term" value="C:cytoplasm"/>
    <property type="evidence" value="ECO:0007669"/>
    <property type="project" value="TreeGrafter"/>
</dbReference>
<dbReference type="SUPFAM" id="SSF56059">
    <property type="entry name" value="Glutathione synthetase ATP-binding domain-like"/>
    <property type="match status" value="2"/>
</dbReference>
<dbReference type="PANTHER" id="PTHR11405:SF53">
    <property type="entry name" value="CARBAMOYL-PHOSPHATE SYNTHASE [AMMONIA], MITOCHONDRIAL"/>
    <property type="match status" value="1"/>
</dbReference>
<dbReference type="GO" id="GO:0004088">
    <property type="term" value="F:carbamoyl-phosphate synthase (glutamine-hydrolyzing) activity"/>
    <property type="evidence" value="ECO:0007669"/>
    <property type="project" value="TreeGrafter"/>
</dbReference>
<dbReference type="AlphaFoldDB" id="A0A444Y9R2"/>
<dbReference type="GO" id="GO:0006541">
    <property type="term" value="P:glutamine metabolic process"/>
    <property type="evidence" value="ECO:0007669"/>
    <property type="project" value="TreeGrafter"/>
</dbReference>
<name>A0A444Y9R2_ARAHY</name>
<evidence type="ECO:0000256" key="1">
    <source>
        <dbReference type="ARBA" id="ARBA00022598"/>
    </source>
</evidence>
<dbReference type="GO" id="GO:0005524">
    <property type="term" value="F:ATP binding"/>
    <property type="evidence" value="ECO:0007669"/>
    <property type="project" value="UniProtKB-UniRule"/>
</dbReference>
<dbReference type="InterPro" id="IPR005480">
    <property type="entry name" value="CPSase_lsu_oligo"/>
</dbReference>
<dbReference type="InterPro" id="IPR011607">
    <property type="entry name" value="MGS-like_dom"/>
</dbReference>
<evidence type="ECO:0008006" key="11">
    <source>
        <dbReference type="Google" id="ProtNLM"/>
    </source>
</evidence>
<dbReference type="Gene3D" id="3.30.470.20">
    <property type="entry name" value="ATP-grasp fold, B domain"/>
    <property type="match status" value="3"/>
</dbReference>
<dbReference type="EMBL" id="SDMP01000017">
    <property type="protein sequence ID" value="RYQ98701.1"/>
    <property type="molecule type" value="Genomic_DNA"/>
</dbReference>
<keyword evidence="6" id="KW-0472">Membrane</keyword>
<dbReference type="InterPro" id="IPR023298">
    <property type="entry name" value="ATPase_P-typ_TM_dom_sf"/>
</dbReference>
<feature type="transmembrane region" description="Helical" evidence="6">
    <location>
        <begin position="12"/>
        <end position="30"/>
    </location>
</feature>